<feature type="region of interest" description="Disordered" evidence="2">
    <location>
        <begin position="1"/>
        <end position="34"/>
    </location>
</feature>
<evidence type="ECO:0000313" key="4">
    <source>
        <dbReference type="Proteomes" id="UP000011713"/>
    </source>
</evidence>
<dbReference type="eggNOG" id="ENOG502S838">
    <property type="taxonomic scope" value="Eukaryota"/>
</dbReference>
<feature type="region of interest" description="Disordered" evidence="2">
    <location>
        <begin position="127"/>
        <end position="157"/>
    </location>
</feature>
<feature type="compositionally biased region" description="Basic and acidic residues" evidence="2">
    <location>
        <begin position="172"/>
        <end position="190"/>
    </location>
</feature>
<evidence type="ECO:0000256" key="1">
    <source>
        <dbReference type="SAM" id="Coils"/>
    </source>
</evidence>
<evidence type="ECO:0000256" key="2">
    <source>
        <dbReference type="SAM" id="MobiDB-lite"/>
    </source>
</evidence>
<keyword evidence="1" id="KW-0175">Coiled coil</keyword>
<feature type="region of interest" description="Disordered" evidence="2">
    <location>
        <begin position="172"/>
        <end position="227"/>
    </location>
</feature>
<dbReference type="EnsemblProtists" id="HpaT808446">
    <property type="protein sequence ID" value="HpaP808446"/>
    <property type="gene ID" value="HpaG808446"/>
</dbReference>
<dbReference type="EMBL" id="JH598533">
    <property type="status" value="NOT_ANNOTATED_CDS"/>
    <property type="molecule type" value="Genomic_DNA"/>
</dbReference>
<dbReference type="Proteomes" id="UP000011713">
    <property type="component" value="Unassembled WGS sequence"/>
</dbReference>
<dbReference type="PANTHER" id="PTHR37558:SF1">
    <property type="entry name" value="HTH CENPB-TYPE DOMAIN-CONTAINING PROTEIN"/>
    <property type="match status" value="1"/>
</dbReference>
<proteinExistence type="predicted"/>
<dbReference type="OMA" id="NQHPDFH"/>
<feature type="compositionally biased region" description="Basic and acidic residues" evidence="2">
    <location>
        <begin position="132"/>
        <end position="142"/>
    </location>
</feature>
<organism evidence="3 4">
    <name type="scientific">Hyaloperonospora arabidopsidis (strain Emoy2)</name>
    <name type="common">Downy mildew agent</name>
    <name type="synonym">Peronospora arabidopsidis</name>
    <dbReference type="NCBI Taxonomy" id="559515"/>
    <lineage>
        <taxon>Eukaryota</taxon>
        <taxon>Sar</taxon>
        <taxon>Stramenopiles</taxon>
        <taxon>Oomycota</taxon>
        <taxon>Peronosporomycetes</taxon>
        <taxon>Peronosporales</taxon>
        <taxon>Peronosporaceae</taxon>
        <taxon>Hyaloperonospora</taxon>
    </lineage>
</organism>
<sequence length="378" mass="42781">MPRGIRRDDLQAPPPVITPSNPLSPPGARGTSSAIPLAKKRQRFGQQEDLLLLQQVQLEAPYKAPHGTIQRTWDRMAEQLNAHPDFLMRLVKGSTVKARFDTLLSRHREWVGGKDIRIRGEGISEDGEIERDEGREDTEEREKRRKRDRRDGPFRGLMTEVVKQIDEIQAKEGDKTLLDDRGGEDAEGDRGYGQQRKRVYEEEEGASRRLGRRRVGSSGAGLMDGERWMMGRDGVGAQVSSSSHVRDNSVMVANGVIGRNKGGFEEEAVGLSLLGGRDTPDLATVQQAMGELLKMQHVLATRPSEGGLVKALETMNEARLREEEERTKQRDLELVIEKQRTKRRQMELDFERNERKKDREEQAKLIAGLLERLQSAHN</sequence>
<feature type="compositionally biased region" description="Pro residues" evidence="2">
    <location>
        <begin position="12"/>
        <end position="25"/>
    </location>
</feature>
<dbReference type="PANTHER" id="PTHR37558">
    <property type="entry name" value="HTH CENPB-TYPE DOMAIN-CONTAINING PROTEIN"/>
    <property type="match status" value="1"/>
</dbReference>
<keyword evidence="4" id="KW-1185">Reference proteome</keyword>
<feature type="coiled-coil region" evidence="1">
    <location>
        <begin position="336"/>
        <end position="363"/>
    </location>
</feature>
<reference evidence="4" key="1">
    <citation type="journal article" date="2010" name="Science">
        <title>Signatures of adaptation to obligate biotrophy in the Hyaloperonospora arabidopsidis genome.</title>
        <authorList>
            <person name="Baxter L."/>
            <person name="Tripathy S."/>
            <person name="Ishaque N."/>
            <person name="Boot N."/>
            <person name="Cabral A."/>
            <person name="Kemen E."/>
            <person name="Thines M."/>
            <person name="Ah-Fong A."/>
            <person name="Anderson R."/>
            <person name="Badejoko W."/>
            <person name="Bittner-Eddy P."/>
            <person name="Boore J.L."/>
            <person name="Chibucos M.C."/>
            <person name="Coates M."/>
            <person name="Dehal P."/>
            <person name="Delehaunty K."/>
            <person name="Dong S."/>
            <person name="Downton P."/>
            <person name="Dumas B."/>
            <person name="Fabro G."/>
            <person name="Fronick C."/>
            <person name="Fuerstenberg S.I."/>
            <person name="Fulton L."/>
            <person name="Gaulin E."/>
            <person name="Govers F."/>
            <person name="Hughes L."/>
            <person name="Humphray S."/>
            <person name="Jiang R.H."/>
            <person name="Judelson H."/>
            <person name="Kamoun S."/>
            <person name="Kyung K."/>
            <person name="Meijer H."/>
            <person name="Minx P."/>
            <person name="Morris P."/>
            <person name="Nelson J."/>
            <person name="Phuntumart V."/>
            <person name="Qutob D."/>
            <person name="Rehmany A."/>
            <person name="Rougon-Cardoso A."/>
            <person name="Ryden P."/>
            <person name="Torto-Alalibo T."/>
            <person name="Studholme D."/>
            <person name="Wang Y."/>
            <person name="Win J."/>
            <person name="Wood J."/>
            <person name="Clifton S.W."/>
            <person name="Rogers J."/>
            <person name="Van den Ackerveken G."/>
            <person name="Jones J.D."/>
            <person name="McDowell J.M."/>
            <person name="Beynon J."/>
            <person name="Tyler B.M."/>
        </authorList>
    </citation>
    <scope>NUCLEOTIDE SEQUENCE [LARGE SCALE GENOMIC DNA]</scope>
    <source>
        <strain evidence="4">Emoy2</strain>
    </source>
</reference>
<dbReference type="InParanoid" id="M4BPV7"/>
<name>M4BPV7_HYAAE</name>
<dbReference type="VEuPathDB" id="FungiDB:HpaG808445"/>
<dbReference type="EnsemblProtists" id="HpaT808445">
    <property type="protein sequence ID" value="HpaP808445"/>
    <property type="gene ID" value="HpaG808445"/>
</dbReference>
<reference evidence="3" key="2">
    <citation type="submission" date="2015-06" db="UniProtKB">
        <authorList>
            <consortium name="EnsemblProtists"/>
        </authorList>
    </citation>
    <scope>IDENTIFICATION</scope>
    <source>
        <strain evidence="3">Emoy2</strain>
    </source>
</reference>
<accession>M4BPV7</accession>
<dbReference type="HOGENOM" id="CLU_080034_0_0_1"/>
<protein>
    <recommendedName>
        <fullName evidence="5">Myb-like domain-containing protein</fullName>
    </recommendedName>
</protein>
<feature type="compositionally biased region" description="Basic and acidic residues" evidence="2">
    <location>
        <begin position="1"/>
        <end position="10"/>
    </location>
</feature>
<dbReference type="AlphaFoldDB" id="M4BPV7"/>
<evidence type="ECO:0008006" key="5">
    <source>
        <dbReference type="Google" id="ProtNLM"/>
    </source>
</evidence>
<evidence type="ECO:0000313" key="3">
    <source>
        <dbReference type="EnsemblProtists" id="HpaP808446"/>
    </source>
</evidence>